<evidence type="ECO:0000313" key="1">
    <source>
        <dbReference type="EMBL" id="KAL3080290.1"/>
    </source>
</evidence>
<comment type="caution">
    <text evidence="1">The sequence shown here is derived from an EMBL/GenBank/DDBJ whole genome shotgun (WGS) entry which is preliminary data.</text>
</comment>
<accession>A0ABD2IRS6</accession>
<dbReference type="AlphaFoldDB" id="A0ABD2IRS6"/>
<proteinExistence type="predicted"/>
<reference evidence="1 2" key="1">
    <citation type="submission" date="2024-10" db="EMBL/GenBank/DDBJ databases">
        <authorList>
            <person name="Kim D."/>
        </authorList>
    </citation>
    <scope>NUCLEOTIDE SEQUENCE [LARGE SCALE GENOMIC DNA]</scope>
    <source>
        <strain evidence="1">Taebaek</strain>
    </source>
</reference>
<gene>
    <name evidence="1" type="ORF">niasHS_012395</name>
</gene>
<organism evidence="1 2">
    <name type="scientific">Heterodera schachtii</name>
    <name type="common">Sugarbeet cyst nematode worm</name>
    <name type="synonym">Tylenchus schachtii</name>
    <dbReference type="NCBI Taxonomy" id="97005"/>
    <lineage>
        <taxon>Eukaryota</taxon>
        <taxon>Metazoa</taxon>
        <taxon>Ecdysozoa</taxon>
        <taxon>Nematoda</taxon>
        <taxon>Chromadorea</taxon>
        <taxon>Rhabditida</taxon>
        <taxon>Tylenchina</taxon>
        <taxon>Tylenchomorpha</taxon>
        <taxon>Tylenchoidea</taxon>
        <taxon>Heteroderidae</taxon>
        <taxon>Heteroderinae</taxon>
        <taxon>Heterodera</taxon>
    </lineage>
</organism>
<evidence type="ECO:0000313" key="2">
    <source>
        <dbReference type="Proteomes" id="UP001620645"/>
    </source>
</evidence>
<sequence length="146" mass="16290">MGPASVFPCALCRIPYRALGDSIVGPRTAKSIVAGAALFSYRTADTGKHTTRDSISCGSQKALPLFFVPPTNVIPSPFHTLHSAGHFAKRWGWFAWISEQGIEHLHHVLNKQSERFMRYKGDELLLKIGEHQTLLNSIFDRQIGFL</sequence>
<name>A0ABD2IRS6_HETSC</name>
<dbReference type="Proteomes" id="UP001620645">
    <property type="component" value="Unassembled WGS sequence"/>
</dbReference>
<keyword evidence="2" id="KW-1185">Reference proteome</keyword>
<protein>
    <submittedName>
        <fullName evidence="1">Uncharacterized protein</fullName>
    </submittedName>
</protein>
<dbReference type="EMBL" id="JBICCN010000296">
    <property type="protein sequence ID" value="KAL3080290.1"/>
    <property type="molecule type" value="Genomic_DNA"/>
</dbReference>